<dbReference type="GO" id="GO:0006310">
    <property type="term" value="P:DNA recombination"/>
    <property type="evidence" value="ECO:0007669"/>
    <property type="project" value="UniProtKB-KW"/>
</dbReference>
<dbReference type="PROSITE" id="PS51898">
    <property type="entry name" value="TYR_RECOMBINASE"/>
    <property type="match status" value="1"/>
</dbReference>
<comment type="caution">
    <text evidence="5">The sequence shown here is derived from an EMBL/GenBank/DDBJ whole genome shotgun (WGS) entry which is preliminary data.</text>
</comment>
<dbReference type="GO" id="GO:0003677">
    <property type="term" value="F:DNA binding"/>
    <property type="evidence" value="ECO:0007669"/>
    <property type="project" value="InterPro"/>
</dbReference>
<evidence type="ECO:0000313" key="5">
    <source>
        <dbReference type="EMBL" id="TXH80191.1"/>
    </source>
</evidence>
<dbReference type="Proteomes" id="UP000321192">
    <property type="component" value="Unassembled WGS sequence"/>
</dbReference>
<dbReference type="InterPro" id="IPR011010">
    <property type="entry name" value="DNA_brk_join_enz"/>
</dbReference>
<dbReference type="PANTHER" id="PTHR30349">
    <property type="entry name" value="PHAGE INTEGRASE-RELATED"/>
    <property type="match status" value="1"/>
</dbReference>
<keyword evidence="1" id="KW-0229">DNA integration</keyword>
<evidence type="ECO:0000256" key="1">
    <source>
        <dbReference type="ARBA" id="ARBA00022908"/>
    </source>
</evidence>
<evidence type="ECO:0000256" key="3">
    <source>
        <dbReference type="SAM" id="MobiDB-lite"/>
    </source>
</evidence>
<dbReference type="GO" id="GO:0015074">
    <property type="term" value="P:DNA integration"/>
    <property type="evidence" value="ECO:0007669"/>
    <property type="project" value="UniProtKB-KW"/>
</dbReference>
<feature type="region of interest" description="Disordered" evidence="3">
    <location>
        <begin position="374"/>
        <end position="408"/>
    </location>
</feature>
<dbReference type="PANTHER" id="PTHR30349:SF64">
    <property type="entry name" value="PROPHAGE INTEGRASE INTD-RELATED"/>
    <property type="match status" value="1"/>
</dbReference>
<dbReference type="SUPFAM" id="SSF56349">
    <property type="entry name" value="DNA breaking-rejoining enzymes"/>
    <property type="match status" value="1"/>
</dbReference>
<evidence type="ECO:0000259" key="4">
    <source>
        <dbReference type="PROSITE" id="PS51898"/>
    </source>
</evidence>
<dbReference type="InterPro" id="IPR013762">
    <property type="entry name" value="Integrase-like_cat_sf"/>
</dbReference>
<dbReference type="Gene3D" id="1.10.443.10">
    <property type="entry name" value="Intergrase catalytic core"/>
    <property type="match status" value="1"/>
</dbReference>
<organism evidence="5 6">
    <name type="scientific">Thauera aminoaromatica</name>
    <dbReference type="NCBI Taxonomy" id="164330"/>
    <lineage>
        <taxon>Bacteria</taxon>
        <taxon>Pseudomonadati</taxon>
        <taxon>Pseudomonadota</taxon>
        <taxon>Betaproteobacteria</taxon>
        <taxon>Rhodocyclales</taxon>
        <taxon>Zoogloeaceae</taxon>
        <taxon>Thauera</taxon>
    </lineage>
</organism>
<dbReference type="AlphaFoldDB" id="A0A5C7SC81"/>
<dbReference type="InterPro" id="IPR002104">
    <property type="entry name" value="Integrase_catalytic"/>
</dbReference>
<name>A0A5C7SC81_THASP</name>
<keyword evidence="2" id="KW-0233">DNA recombination</keyword>
<dbReference type="EMBL" id="SSFD01000319">
    <property type="protein sequence ID" value="TXH80191.1"/>
    <property type="molecule type" value="Genomic_DNA"/>
</dbReference>
<reference evidence="5 6" key="1">
    <citation type="submission" date="2018-09" db="EMBL/GenBank/DDBJ databases">
        <title>Metagenome Assembled Genomes from an Advanced Water Purification Facility.</title>
        <authorList>
            <person name="Stamps B.W."/>
            <person name="Spear J.R."/>
        </authorList>
    </citation>
    <scope>NUCLEOTIDE SEQUENCE [LARGE SCALE GENOMIC DNA]</scope>
    <source>
        <strain evidence="5">Bin_27_1</strain>
    </source>
</reference>
<dbReference type="InterPro" id="IPR050090">
    <property type="entry name" value="Tyrosine_recombinase_XerCD"/>
</dbReference>
<evidence type="ECO:0000256" key="2">
    <source>
        <dbReference type="ARBA" id="ARBA00023172"/>
    </source>
</evidence>
<gene>
    <name evidence="5" type="ORF">E6Q80_19115</name>
</gene>
<accession>A0A5C7SC81</accession>
<dbReference type="Pfam" id="PF00589">
    <property type="entry name" value="Phage_integrase"/>
    <property type="match status" value="1"/>
</dbReference>
<sequence>MGRSTRGIHPDEGGSWQVDKIWRGTRFRQRGFTSAGEAQAWLIKQLEELRTVTLHGARPKRTFDQAAAHYVTIFQDKVSIETEASWLKSVMPHIGHLQLNQVHDGTLAPYVAKRLAQGRSHKTVNSGLGIVRRILNLAAKSWRDENGMTWLEHAPAITMLPLVGHQREPQPLSWGQQRKLLPLLPDHLARMALFDLNTGVRDDVVCNLRWDWEIQVPELGISVFEVPREHVKGRRRPRVVVCNSVAQSIIESQRGKHEEFVFVWRRERVKNVDDAPLMPYRPIQTMHNTAWQRARREAGMPDLHVHDLRHTVGMRLREAGVPESTVADILWHSNASMTRHYSVAQIVELHAALEKIKEDSGRWNKSLATLRREHEEAKRVALGGESHPKSPKSHPAKKNGLALAELTR</sequence>
<proteinExistence type="predicted"/>
<evidence type="ECO:0000313" key="6">
    <source>
        <dbReference type="Proteomes" id="UP000321192"/>
    </source>
</evidence>
<feature type="domain" description="Tyr recombinase" evidence="4">
    <location>
        <begin position="167"/>
        <end position="354"/>
    </location>
</feature>
<protein>
    <submittedName>
        <fullName evidence="5">Site-specific integrase</fullName>
    </submittedName>
</protein>